<evidence type="ECO:0000259" key="4">
    <source>
        <dbReference type="Pfam" id="PF13180"/>
    </source>
</evidence>
<evidence type="ECO:0000256" key="2">
    <source>
        <dbReference type="ARBA" id="ARBA00022801"/>
    </source>
</evidence>
<sequence>MKPSQSRRAFLGSLAAGATAGIAGCNSIGSTGGAGTAGQSSETTTTTTDQSADDANTASRGRYAGVYEAVSPSIASVAVYTDGGQSAQGSAFAYDETHLVTNEHVVTDSDDVYLRFEDTGWRSASVVATDVYSDLAVLEASNRPDDATPLSLVDADPSVGTEVVAIGNPFGYSGSVSAGIVSGVDRTLPAANGFSIADAIQTDAAVNPGNSGGPLVTLDGDVVGVVNSGGGDNIGFAISAALAHRVVPALTEDRGYEHSYLGVTLTPVTPTIVEANELSHSEGVYIDQVLDGTPADGVLRGSTGTERVNGVETPVGGDVVVGLDGTGIPTRQALSTYLALETSPGDSLDVAVLREGERRTVTLELGSRPDPGR</sequence>
<dbReference type="InterPro" id="IPR006311">
    <property type="entry name" value="TAT_signal"/>
</dbReference>
<feature type="compositionally biased region" description="Low complexity" evidence="3">
    <location>
        <begin position="37"/>
        <end position="57"/>
    </location>
</feature>
<name>A0A1I6LRH9_9EURY</name>
<evidence type="ECO:0000313" key="5">
    <source>
        <dbReference type="EMBL" id="SFS06054.1"/>
    </source>
</evidence>
<feature type="region of interest" description="Disordered" evidence="3">
    <location>
        <begin position="31"/>
        <end position="57"/>
    </location>
</feature>
<dbReference type="PROSITE" id="PS51257">
    <property type="entry name" value="PROKAR_LIPOPROTEIN"/>
    <property type="match status" value="1"/>
</dbReference>
<dbReference type="PRINTS" id="PR00834">
    <property type="entry name" value="PROTEASES2C"/>
</dbReference>
<keyword evidence="2" id="KW-0378">Hydrolase</keyword>
<keyword evidence="6" id="KW-1185">Reference proteome</keyword>
<dbReference type="SUPFAM" id="SSF50494">
    <property type="entry name" value="Trypsin-like serine proteases"/>
    <property type="match status" value="1"/>
</dbReference>
<dbReference type="EMBL" id="FOZK01000003">
    <property type="protein sequence ID" value="SFS06054.1"/>
    <property type="molecule type" value="Genomic_DNA"/>
</dbReference>
<feature type="domain" description="PDZ" evidence="4">
    <location>
        <begin position="260"/>
        <end position="365"/>
    </location>
</feature>
<dbReference type="InterPro" id="IPR001478">
    <property type="entry name" value="PDZ"/>
</dbReference>
<accession>A0A1I6LRH9</accession>
<dbReference type="STRING" id="767519.SAMN05216559_2966"/>
<evidence type="ECO:0000313" key="6">
    <source>
        <dbReference type="Proteomes" id="UP000199062"/>
    </source>
</evidence>
<dbReference type="InterPro" id="IPR051201">
    <property type="entry name" value="Chloro_Bact_Ser_Proteases"/>
</dbReference>
<dbReference type="Pfam" id="PF13180">
    <property type="entry name" value="PDZ_2"/>
    <property type="match status" value="1"/>
</dbReference>
<evidence type="ECO:0000256" key="3">
    <source>
        <dbReference type="SAM" id="MobiDB-lite"/>
    </source>
</evidence>
<dbReference type="GO" id="GO:0004252">
    <property type="term" value="F:serine-type endopeptidase activity"/>
    <property type="evidence" value="ECO:0007669"/>
    <property type="project" value="InterPro"/>
</dbReference>
<dbReference type="RefSeq" id="WP_089817323.1">
    <property type="nucleotide sequence ID" value="NZ_FOZK01000003.1"/>
</dbReference>
<dbReference type="OrthoDB" id="350578at2157"/>
<dbReference type="InterPro" id="IPR009003">
    <property type="entry name" value="Peptidase_S1_PA"/>
</dbReference>
<protein>
    <submittedName>
        <fullName evidence="5">Serine protease, S1-C subfamily, contains C-terminal PDZ domain</fullName>
    </submittedName>
</protein>
<dbReference type="SUPFAM" id="SSF50156">
    <property type="entry name" value="PDZ domain-like"/>
    <property type="match status" value="1"/>
</dbReference>
<dbReference type="Gene3D" id="2.30.42.10">
    <property type="match status" value="1"/>
</dbReference>
<dbReference type="PROSITE" id="PS51318">
    <property type="entry name" value="TAT"/>
    <property type="match status" value="1"/>
</dbReference>
<proteinExistence type="predicted"/>
<dbReference type="PANTHER" id="PTHR43343">
    <property type="entry name" value="PEPTIDASE S12"/>
    <property type="match status" value="1"/>
</dbReference>
<dbReference type="Gene3D" id="2.40.10.120">
    <property type="match status" value="1"/>
</dbReference>
<dbReference type="InterPro" id="IPR036034">
    <property type="entry name" value="PDZ_sf"/>
</dbReference>
<evidence type="ECO:0000256" key="1">
    <source>
        <dbReference type="ARBA" id="ARBA00022670"/>
    </source>
</evidence>
<dbReference type="PANTHER" id="PTHR43343:SF3">
    <property type="entry name" value="PROTEASE DO-LIKE 8, CHLOROPLASTIC"/>
    <property type="match status" value="1"/>
</dbReference>
<dbReference type="Proteomes" id="UP000199062">
    <property type="component" value="Unassembled WGS sequence"/>
</dbReference>
<organism evidence="5 6">
    <name type="scientific">Halomicrobium zhouii</name>
    <dbReference type="NCBI Taxonomy" id="767519"/>
    <lineage>
        <taxon>Archaea</taxon>
        <taxon>Methanobacteriati</taxon>
        <taxon>Methanobacteriota</taxon>
        <taxon>Stenosarchaea group</taxon>
        <taxon>Halobacteria</taxon>
        <taxon>Halobacteriales</taxon>
        <taxon>Haloarculaceae</taxon>
        <taxon>Halomicrobium</taxon>
    </lineage>
</organism>
<dbReference type="AlphaFoldDB" id="A0A1I6LRH9"/>
<dbReference type="InterPro" id="IPR001940">
    <property type="entry name" value="Peptidase_S1C"/>
</dbReference>
<dbReference type="Pfam" id="PF13365">
    <property type="entry name" value="Trypsin_2"/>
    <property type="match status" value="1"/>
</dbReference>
<dbReference type="GO" id="GO:0006508">
    <property type="term" value="P:proteolysis"/>
    <property type="evidence" value="ECO:0007669"/>
    <property type="project" value="UniProtKB-KW"/>
</dbReference>
<keyword evidence="1 5" id="KW-0645">Protease</keyword>
<reference evidence="5 6" key="1">
    <citation type="submission" date="2016-10" db="EMBL/GenBank/DDBJ databases">
        <authorList>
            <person name="de Groot N.N."/>
        </authorList>
    </citation>
    <scope>NUCLEOTIDE SEQUENCE [LARGE SCALE GENOMIC DNA]</scope>
    <source>
        <strain evidence="5 6">CGMCC 1.10457</strain>
    </source>
</reference>
<gene>
    <name evidence="5" type="ORF">SAMN05216559_2966</name>
</gene>